<dbReference type="KEGG" id="cpi:Cpin_3187"/>
<gene>
    <name evidence="2" type="ordered locus">Cpin_3187</name>
</gene>
<dbReference type="EMBL" id="CP001699">
    <property type="protein sequence ID" value="ACU60654.1"/>
    <property type="molecule type" value="Genomic_DNA"/>
</dbReference>
<feature type="signal peptide" evidence="1">
    <location>
        <begin position="1"/>
        <end position="19"/>
    </location>
</feature>
<accession>A0A979G4H7</accession>
<dbReference type="OrthoDB" id="9808753at2"/>
<evidence type="ECO:0000256" key="1">
    <source>
        <dbReference type="SAM" id="SignalP"/>
    </source>
</evidence>
<reference evidence="2 3" key="2">
    <citation type="journal article" date="2010" name="Stand. Genomic Sci.">
        <title>Complete genome sequence of Chitinophaga pinensis type strain (UQM 2034).</title>
        <authorList>
            <person name="Glavina Del Rio T."/>
            <person name="Abt B."/>
            <person name="Spring S."/>
            <person name="Lapidus A."/>
            <person name="Nolan M."/>
            <person name="Tice H."/>
            <person name="Copeland A."/>
            <person name="Cheng J.F."/>
            <person name="Chen F."/>
            <person name="Bruce D."/>
            <person name="Goodwin L."/>
            <person name="Pitluck S."/>
            <person name="Ivanova N."/>
            <person name="Mavromatis K."/>
            <person name="Mikhailova N."/>
            <person name="Pati A."/>
            <person name="Chen A."/>
            <person name="Palaniappan K."/>
            <person name="Land M."/>
            <person name="Hauser L."/>
            <person name="Chang Y.J."/>
            <person name="Jeffries C.D."/>
            <person name="Chain P."/>
            <person name="Saunders E."/>
            <person name="Detter J.C."/>
            <person name="Brettin T."/>
            <person name="Rohde M."/>
            <person name="Goker M."/>
            <person name="Bristow J."/>
            <person name="Eisen J.A."/>
            <person name="Markowitz V."/>
            <person name="Hugenholtz P."/>
            <person name="Kyrpides N.C."/>
            <person name="Klenk H.P."/>
            <person name="Lucas S."/>
        </authorList>
    </citation>
    <scope>NUCLEOTIDE SEQUENCE [LARGE SCALE GENOMIC DNA]</scope>
    <source>
        <strain evidence="3">ATCC 43595 / DSM 2588 / LMG 13176 / NBRC 15968 / NCIMB 11800 / UQM 2034</strain>
    </source>
</reference>
<sequence>MKRIVACCMVLLVSLTLKAQLYTDVVNYKATGTPVYGVKIKTNFPFVNGSQMPSIHFQGYSYGSSEPIDLTLVYYVWDNTFIHQCLSSAGAYTPPMKLANENGKVSIFIDSKSYFQRFNVHVDAGGLAGENASNLAGWTAVDSNLISSASAVTQVAYVNRFSGTVYLPNGKVDSASTRIESDGDAVSYANMMLGVKTTTSLGTTAPMLYNLSLRKDGLFSGNTTAPTLELYALRKNGTFIAPFLVMPDGTVVLAGAQNAVNGNVGIGVRDTKGYKLAVGGNMIAEKVVVKLQASWPDYVFAPHYKLPTLKELEAYLEREKHLPGFASAKEVEENGVDLAATAKALTKQVEELTLYIIQQQKELETLKELVKKSACN</sequence>
<dbReference type="AlphaFoldDB" id="A0A979G4H7"/>
<proteinExistence type="predicted"/>
<name>A0A979G4H7_CHIPD</name>
<evidence type="ECO:0008006" key="4">
    <source>
        <dbReference type="Google" id="ProtNLM"/>
    </source>
</evidence>
<reference evidence="3" key="1">
    <citation type="submission" date="2009-08" db="EMBL/GenBank/DDBJ databases">
        <title>The complete genome of Chitinophaga pinensis DSM 2588.</title>
        <authorList>
            <consortium name="US DOE Joint Genome Institute (JGI-PGF)"/>
            <person name="Lucas S."/>
            <person name="Copeland A."/>
            <person name="Lapidus A."/>
            <person name="Glavina del Rio T."/>
            <person name="Dalin E."/>
            <person name="Tice H."/>
            <person name="Bruce D."/>
            <person name="Goodwin L."/>
            <person name="Pitluck S."/>
            <person name="Kyrpides N."/>
            <person name="Mavromatis K."/>
            <person name="Ivanova N."/>
            <person name="Mikhailova N."/>
            <person name="Sims D."/>
            <person name="Meinche L."/>
            <person name="Brettin T."/>
            <person name="Detter J.C."/>
            <person name="Han C."/>
            <person name="Larimer F."/>
            <person name="Land M."/>
            <person name="Hauser L."/>
            <person name="Markowitz V."/>
            <person name="Cheng J.-F."/>
            <person name="Hugenholtz P."/>
            <person name="Woyke T."/>
            <person name="Wu D."/>
            <person name="Spring S."/>
            <person name="Klenk H.-P."/>
            <person name="Eisen J.A."/>
        </authorList>
    </citation>
    <scope>NUCLEOTIDE SEQUENCE [LARGE SCALE GENOMIC DNA]</scope>
    <source>
        <strain evidence="3">ATCC 43595 / DSM 2588 / LMG 13176 / NBRC 15968 / NCIMB 11800 / UQM 2034</strain>
    </source>
</reference>
<protein>
    <recommendedName>
        <fullName evidence="4">Tail fiber domain-containing protein</fullName>
    </recommendedName>
</protein>
<feature type="chain" id="PRO_5037562017" description="Tail fiber domain-containing protein" evidence="1">
    <location>
        <begin position="20"/>
        <end position="376"/>
    </location>
</feature>
<dbReference type="RefSeq" id="WP_012790830.1">
    <property type="nucleotide sequence ID" value="NC_013132.1"/>
</dbReference>
<organism evidence="2 3">
    <name type="scientific">Chitinophaga pinensis (strain ATCC 43595 / DSM 2588 / LMG 13176 / NBRC 15968 / NCIMB 11800 / UQM 2034)</name>
    <dbReference type="NCBI Taxonomy" id="485918"/>
    <lineage>
        <taxon>Bacteria</taxon>
        <taxon>Pseudomonadati</taxon>
        <taxon>Bacteroidota</taxon>
        <taxon>Chitinophagia</taxon>
        <taxon>Chitinophagales</taxon>
        <taxon>Chitinophagaceae</taxon>
        <taxon>Chitinophaga</taxon>
    </lineage>
</organism>
<evidence type="ECO:0000313" key="2">
    <source>
        <dbReference type="EMBL" id="ACU60654.1"/>
    </source>
</evidence>
<keyword evidence="1" id="KW-0732">Signal</keyword>
<dbReference type="Proteomes" id="UP000002215">
    <property type="component" value="Chromosome"/>
</dbReference>
<evidence type="ECO:0000313" key="3">
    <source>
        <dbReference type="Proteomes" id="UP000002215"/>
    </source>
</evidence>